<sequence>MNHDSTEPPVEPDFELAQKLNLETGQLSWQELQTFFARGIVIVVEKEHDLITTAKLLHDDNKAIIEELIESGDLIRANDDHARDWLSRSPLFWSVVIAPWVLVQEKSTQ</sequence>
<dbReference type="Pfam" id="PF10052">
    <property type="entry name" value="DUF2288"/>
    <property type="match status" value="1"/>
</dbReference>
<accession>A0A3B1ABH7</accession>
<dbReference type="EMBL" id="UOFR01000009">
    <property type="protein sequence ID" value="VAW91094.1"/>
    <property type="molecule type" value="Genomic_DNA"/>
</dbReference>
<proteinExistence type="predicted"/>
<protein>
    <recommendedName>
        <fullName evidence="2">DUF2288 domain-containing protein</fullName>
    </recommendedName>
</protein>
<evidence type="ECO:0008006" key="2">
    <source>
        <dbReference type="Google" id="ProtNLM"/>
    </source>
</evidence>
<reference evidence="1" key="1">
    <citation type="submission" date="2018-06" db="EMBL/GenBank/DDBJ databases">
        <authorList>
            <person name="Zhirakovskaya E."/>
        </authorList>
    </citation>
    <scope>NUCLEOTIDE SEQUENCE</scope>
</reference>
<name>A0A3B1ABH7_9ZZZZ</name>
<dbReference type="InterPro" id="IPR018741">
    <property type="entry name" value="DUF2288"/>
</dbReference>
<evidence type="ECO:0000313" key="1">
    <source>
        <dbReference type="EMBL" id="VAW91094.1"/>
    </source>
</evidence>
<gene>
    <name evidence="1" type="ORF">MNBD_GAMMA21-2105</name>
</gene>
<dbReference type="AlphaFoldDB" id="A0A3B1ABH7"/>
<organism evidence="1">
    <name type="scientific">hydrothermal vent metagenome</name>
    <dbReference type="NCBI Taxonomy" id="652676"/>
    <lineage>
        <taxon>unclassified sequences</taxon>
        <taxon>metagenomes</taxon>
        <taxon>ecological metagenomes</taxon>
    </lineage>
</organism>